<name>A0A1B1A747_9RHOB</name>
<dbReference type="Pfam" id="PF13566">
    <property type="entry name" value="DUF4130"/>
    <property type="match status" value="1"/>
</dbReference>
<evidence type="ECO:0000313" key="3">
    <source>
        <dbReference type="Proteomes" id="UP000013243"/>
    </source>
</evidence>
<gene>
    <name evidence="2" type="ORF">K529_016385</name>
</gene>
<protein>
    <recommendedName>
        <fullName evidence="1">DUF4130 domain-containing protein</fullName>
    </recommendedName>
</protein>
<evidence type="ECO:0000259" key="1">
    <source>
        <dbReference type="Pfam" id="PF13566"/>
    </source>
</evidence>
<feature type="domain" description="DUF4130" evidence="1">
    <location>
        <begin position="10"/>
        <end position="50"/>
    </location>
</feature>
<dbReference type="KEGG" id="rmb:K529_016385"/>
<dbReference type="AlphaFoldDB" id="A0A1B1A747"/>
<reference evidence="2 3" key="1">
    <citation type="journal article" date="2016" name="ISME J.">
        <title>Global occurrence and heterogeneity of the Roseobacter-clade species Ruegeria mobilis.</title>
        <authorList>
            <person name="Sonnenschein E."/>
            <person name="Gram L."/>
        </authorList>
    </citation>
    <scope>NUCLEOTIDE SEQUENCE [LARGE SCALE GENOMIC DNA]</scope>
    <source>
        <strain evidence="2 3">F1926</strain>
        <plasmid evidence="2 3">unnamed1</plasmid>
    </source>
</reference>
<sequence>MDGQLDFDLPEDASEALWTTYFIHIFNPARVKIGAMKSEMPLKYWKNLPEARAIPTMLQDAEACVHRMRDALPTELILPH</sequence>
<dbReference type="RefSeq" id="WP_040642763.1">
    <property type="nucleotide sequence ID" value="NZ_CP015231.1"/>
</dbReference>
<keyword evidence="2" id="KW-0614">Plasmid</keyword>
<proteinExistence type="predicted"/>
<geneLocation type="plasmid" evidence="2 3">
    <name>unnamed1</name>
</geneLocation>
<dbReference type="EMBL" id="CP015231">
    <property type="protein sequence ID" value="ANP42357.1"/>
    <property type="molecule type" value="Genomic_DNA"/>
</dbReference>
<organism evidence="2 3">
    <name type="scientific">Tritonibacter mobilis F1926</name>
    <dbReference type="NCBI Taxonomy" id="1265309"/>
    <lineage>
        <taxon>Bacteria</taxon>
        <taxon>Pseudomonadati</taxon>
        <taxon>Pseudomonadota</taxon>
        <taxon>Alphaproteobacteria</taxon>
        <taxon>Rhodobacterales</taxon>
        <taxon>Paracoccaceae</taxon>
        <taxon>Tritonibacter</taxon>
    </lineage>
</organism>
<dbReference type="GeneID" id="96997569"/>
<accession>A0A1B1A747</accession>
<dbReference type="Proteomes" id="UP000013243">
    <property type="component" value="Plasmid unnamed1"/>
</dbReference>
<evidence type="ECO:0000313" key="2">
    <source>
        <dbReference type="EMBL" id="ANP42357.1"/>
    </source>
</evidence>
<dbReference type="InterPro" id="IPR025404">
    <property type="entry name" value="DUF4130"/>
</dbReference>